<organism evidence="1 2">
    <name type="scientific">Neurospora tetraspora</name>
    <dbReference type="NCBI Taxonomy" id="94610"/>
    <lineage>
        <taxon>Eukaryota</taxon>
        <taxon>Fungi</taxon>
        <taxon>Dikarya</taxon>
        <taxon>Ascomycota</taxon>
        <taxon>Pezizomycotina</taxon>
        <taxon>Sordariomycetes</taxon>
        <taxon>Sordariomycetidae</taxon>
        <taxon>Sordariales</taxon>
        <taxon>Sordariaceae</taxon>
        <taxon>Neurospora</taxon>
    </lineage>
</organism>
<dbReference type="EMBL" id="JAUEPP010000008">
    <property type="protein sequence ID" value="KAK3337955.1"/>
    <property type="molecule type" value="Genomic_DNA"/>
</dbReference>
<reference evidence="1" key="2">
    <citation type="submission" date="2023-06" db="EMBL/GenBank/DDBJ databases">
        <authorList>
            <consortium name="Lawrence Berkeley National Laboratory"/>
            <person name="Haridas S."/>
            <person name="Hensen N."/>
            <person name="Bonometti L."/>
            <person name="Westerberg I."/>
            <person name="Brannstrom I.O."/>
            <person name="Guillou S."/>
            <person name="Cros-Aarteil S."/>
            <person name="Calhoun S."/>
            <person name="Kuo A."/>
            <person name="Mondo S."/>
            <person name="Pangilinan J."/>
            <person name="Riley R."/>
            <person name="Labutti K."/>
            <person name="Andreopoulos B."/>
            <person name="Lipzen A."/>
            <person name="Chen C."/>
            <person name="Yanf M."/>
            <person name="Daum C."/>
            <person name="Ng V."/>
            <person name="Clum A."/>
            <person name="Steindorff A."/>
            <person name="Ohm R."/>
            <person name="Martin F."/>
            <person name="Silar P."/>
            <person name="Natvig D."/>
            <person name="Lalanne C."/>
            <person name="Gautier V."/>
            <person name="Ament-Velasquez S.L."/>
            <person name="Kruys A."/>
            <person name="Hutchinson M.I."/>
            <person name="Powell A.J."/>
            <person name="Barry K."/>
            <person name="Miller A.N."/>
            <person name="Grigoriev I.V."/>
            <person name="Debuchy R."/>
            <person name="Gladieux P."/>
            <person name="Thoren M.H."/>
            <person name="Johannesson H."/>
        </authorList>
    </citation>
    <scope>NUCLEOTIDE SEQUENCE</scope>
    <source>
        <strain evidence="1">CBS 560.94</strain>
    </source>
</reference>
<proteinExistence type="predicted"/>
<accession>A0AAE0MMV3</accession>
<sequence>MERRMCNLAYFQLCSHVYQQLGEKRDISKDLSAGITKLSKDLRAWDVPKMSDSLLVATIGTLRDEKYNRFEDPVQVMPPKDLDATVGAFLQPGKVAKLVANEQFDDMFDAVSLEVEGERERNRKERPEVLEALAASANHPDAS</sequence>
<dbReference type="Proteomes" id="UP001278500">
    <property type="component" value="Unassembled WGS sequence"/>
</dbReference>
<dbReference type="GeneID" id="87867969"/>
<reference evidence="1" key="1">
    <citation type="journal article" date="2023" name="Mol. Phylogenet. Evol.">
        <title>Genome-scale phylogeny and comparative genomics of the fungal order Sordariales.</title>
        <authorList>
            <person name="Hensen N."/>
            <person name="Bonometti L."/>
            <person name="Westerberg I."/>
            <person name="Brannstrom I.O."/>
            <person name="Guillou S."/>
            <person name="Cros-Aarteil S."/>
            <person name="Calhoun S."/>
            <person name="Haridas S."/>
            <person name="Kuo A."/>
            <person name="Mondo S."/>
            <person name="Pangilinan J."/>
            <person name="Riley R."/>
            <person name="LaButti K."/>
            <person name="Andreopoulos B."/>
            <person name="Lipzen A."/>
            <person name="Chen C."/>
            <person name="Yan M."/>
            <person name="Daum C."/>
            <person name="Ng V."/>
            <person name="Clum A."/>
            <person name="Steindorff A."/>
            <person name="Ohm R.A."/>
            <person name="Martin F."/>
            <person name="Silar P."/>
            <person name="Natvig D.O."/>
            <person name="Lalanne C."/>
            <person name="Gautier V."/>
            <person name="Ament-Velasquez S.L."/>
            <person name="Kruys A."/>
            <person name="Hutchinson M.I."/>
            <person name="Powell A.J."/>
            <person name="Barry K."/>
            <person name="Miller A.N."/>
            <person name="Grigoriev I.V."/>
            <person name="Debuchy R."/>
            <person name="Gladieux P."/>
            <person name="Hiltunen Thoren M."/>
            <person name="Johannesson H."/>
        </authorList>
    </citation>
    <scope>NUCLEOTIDE SEQUENCE</scope>
    <source>
        <strain evidence="1">CBS 560.94</strain>
    </source>
</reference>
<dbReference type="AlphaFoldDB" id="A0AAE0MMV3"/>
<dbReference type="RefSeq" id="XP_062677406.1">
    <property type="nucleotide sequence ID" value="XM_062830815.1"/>
</dbReference>
<protein>
    <submittedName>
        <fullName evidence="1">Uncharacterized protein</fullName>
    </submittedName>
</protein>
<comment type="caution">
    <text evidence="1">The sequence shown here is derived from an EMBL/GenBank/DDBJ whole genome shotgun (WGS) entry which is preliminary data.</text>
</comment>
<keyword evidence="2" id="KW-1185">Reference proteome</keyword>
<evidence type="ECO:0000313" key="2">
    <source>
        <dbReference type="Proteomes" id="UP001278500"/>
    </source>
</evidence>
<name>A0AAE0MMV3_9PEZI</name>
<evidence type="ECO:0000313" key="1">
    <source>
        <dbReference type="EMBL" id="KAK3337955.1"/>
    </source>
</evidence>
<gene>
    <name evidence="1" type="ORF">B0H65DRAFT_581412</name>
</gene>